<gene>
    <name evidence="3" type="ORF">SAMN05421835_11372</name>
</gene>
<dbReference type="InterPro" id="IPR039424">
    <property type="entry name" value="SBP_5"/>
</dbReference>
<feature type="signal peptide" evidence="1">
    <location>
        <begin position="1"/>
        <end position="21"/>
    </location>
</feature>
<dbReference type="PROSITE" id="PS51257">
    <property type="entry name" value="PROKAR_LIPOPROTEIN"/>
    <property type="match status" value="1"/>
</dbReference>
<dbReference type="Pfam" id="PF00496">
    <property type="entry name" value="SBP_bac_5"/>
    <property type="match status" value="1"/>
</dbReference>
<dbReference type="PANTHER" id="PTHR30290">
    <property type="entry name" value="PERIPLASMIC BINDING COMPONENT OF ABC TRANSPORTER"/>
    <property type="match status" value="1"/>
</dbReference>
<feature type="domain" description="Solute-binding protein family 5" evidence="2">
    <location>
        <begin position="98"/>
        <end position="491"/>
    </location>
</feature>
<feature type="chain" id="PRO_5011493068" evidence="1">
    <location>
        <begin position="22"/>
        <end position="582"/>
    </location>
</feature>
<dbReference type="GO" id="GO:0042597">
    <property type="term" value="C:periplasmic space"/>
    <property type="evidence" value="ECO:0007669"/>
    <property type="project" value="UniProtKB-ARBA"/>
</dbReference>
<dbReference type="GO" id="GO:0015833">
    <property type="term" value="P:peptide transport"/>
    <property type="evidence" value="ECO:0007669"/>
    <property type="project" value="TreeGrafter"/>
</dbReference>
<accession>A0A1I3WJD5</accession>
<dbReference type="GO" id="GO:1904680">
    <property type="term" value="F:peptide transmembrane transporter activity"/>
    <property type="evidence" value="ECO:0007669"/>
    <property type="project" value="TreeGrafter"/>
</dbReference>
<dbReference type="AlphaFoldDB" id="A0A1I3WJD5"/>
<dbReference type="RefSeq" id="WP_091510527.1">
    <property type="nucleotide sequence ID" value="NZ_FORP01000013.1"/>
</dbReference>
<evidence type="ECO:0000313" key="3">
    <source>
        <dbReference type="EMBL" id="SFK07638.1"/>
    </source>
</evidence>
<dbReference type="PIRSF" id="PIRSF002741">
    <property type="entry name" value="MppA"/>
    <property type="match status" value="1"/>
</dbReference>
<dbReference type="PANTHER" id="PTHR30290:SF83">
    <property type="entry name" value="ABC TRANSPORTER SUBSTRATE-BINDING PROTEIN"/>
    <property type="match status" value="1"/>
</dbReference>
<keyword evidence="1" id="KW-0732">Signal</keyword>
<dbReference type="InterPro" id="IPR000914">
    <property type="entry name" value="SBP_5_dom"/>
</dbReference>
<dbReference type="EMBL" id="FORP01000013">
    <property type="protein sequence ID" value="SFK07638.1"/>
    <property type="molecule type" value="Genomic_DNA"/>
</dbReference>
<dbReference type="InterPro" id="IPR030678">
    <property type="entry name" value="Peptide/Ni-bd"/>
</dbReference>
<evidence type="ECO:0000256" key="1">
    <source>
        <dbReference type="SAM" id="SignalP"/>
    </source>
</evidence>
<reference evidence="3 4" key="1">
    <citation type="submission" date="2016-10" db="EMBL/GenBank/DDBJ databases">
        <authorList>
            <person name="de Groot N.N."/>
        </authorList>
    </citation>
    <scope>NUCLEOTIDE SEQUENCE [LARGE SCALE GENOMIC DNA]</scope>
    <source>
        <strain evidence="3 4">DSM 44468</strain>
    </source>
</reference>
<organism evidence="3 4">
    <name type="scientific">Amycolatopsis sacchari</name>
    <dbReference type="NCBI Taxonomy" id="115433"/>
    <lineage>
        <taxon>Bacteria</taxon>
        <taxon>Bacillati</taxon>
        <taxon>Actinomycetota</taxon>
        <taxon>Actinomycetes</taxon>
        <taxon>Pseudonocardiales</taxon>
        <taxon>Pseudonocardiaceae</taxon>
        <taxon>Amycolatopsis</taxon>
    </lineage>
</organism>
<dbReference type="CDD" id="cd08506">
    <property type="entry name" value="PBP2_clavulanate_OppA2"/>
    <property type="match status" value="1"/>
</dbReference>
<dbReference type="OrthoDB" id="9796817at2"/>
<dbReference type="Gene3D" id="3.10.105.10">
    <property type="entry name" value="Dipeptide-binding Protein, Domain 3"/>
    <property type="match status" value="1"/>
</dbReference>
<sequence length="582" mass="61886">MKRRNLTAVALAMTGLGLLTACGGGSGGGGGSAGYNAANTSVVNASDATGGTLNFGMTNTPDSIDPGNTYYAFMWNFSRLYASPLLTYNPAPGPDGLKLVPNLATGLGQVSDNGLTWTYHIRSGMKLSDGEPVTTAQIKYAVERGNFAKDVLANGPSYFAQYLAGGSGYQGPYKDKSPGGLASIETPDDTTIVFHLAQPFADFDYLVTSPQTAPVPQAKDTGANYQTAPVSSGPYMVEPGSFNPSTGLSLVKNPNWKQSDTPSVKQTVDRINLTYNVSGDDLDNRLLNGSLDVDAYGTGMQTAGRAKVLNNPATKKNADAAPSGFEWYFPINTQVIPNVECRRAIEYAADKTLFQNAYGGPEAGGDIASTVLPPSVIGYQKYDLYGATTQPGGDLAKARDALAKCGQPDGFSFNIAIRGDRPKEGQTAQALQQSLAKVGIRTDILQYPTGDYGTSYAGSPQFMKDHNIGMATYGWSADWPEGFGYLSQIADGRAIRSAGNSNIEMLDDPQVNHLLDQAAAATDAATRNGFYAQIDHIMMDQAVILPELYARSLFYRGPNLTNVFVSLAYGMYDYTQLGKKSS</sequence>
<name>A0A1I3WJD5_9PSEU</name>
<dbReference type="SUPFAM" id="SSF53850">
    <property type="entry name" value="Periplasmic binding protein-like II"/>
    <property type="match status" value="1"/>
</dbReference>
<dbReference type="GO" id="GO:0043190">
    <property type="term" value="C:ATP-binding cassette (ABC) transporter complex"/>
    <property type="evidence" value="ECO:0007669"/>
    <property type="project" value="InterPro"/>
</dbReference>
<dbReference type="Gene3D" id="3.40.190.10">
    <property type="entry name" value="Periplasmic binding protein-like II"/>
    <property type="match status" value="1"/>
</dbReference>
<evidence type="ECO:0000259" key="2">
    <source>
        <dbReference type="Pfam" id="PF00496"/>
    </source>
</evidence>
<protein>
    <submittedName>
        <fullName evidence="3">Peptide/nickel transport system substrate-binding protein</fullName>
    </submittedName>
</protein>
<evidence type="ECO:0000313" key="4">
    <source>
        <dbReference type="Proteomes" id="UP000199025"/>
    </source>
</evidence>
<keyword evidence="4" id="KW-1185">Reference proteome</keyword>
<dbReference type="STRING" id="115433.SAMN05421835_11372"/>
<proteinExistence type="predicted"/>
<dbReference type="Proteomes" id="UP000199025">
    <property type="component" value="Unassembled WGS sequence"/>
</dbReference>